<feature type="compositionally biased region" description="Low complexity" evidence="1">
    <location>
        <begin position="1077"/>
        <end position="1098"/>
    </location>
</feature>
<protein>
    <recommendedName>
        <fullName evidence="4">Reverse transcriptase domain-containing protein</fullName>
    </recommendedName>
</protein>
<comment type="caution">
    <text evidence="2">The sequence shown here is derived from an EMBL/GenBank/DDBJ whole genome shotgun (WGS) entry which is preliminary data.</text>
</comment>
<reference evidence="2" key="1">
    <citation type="submission" date="2021-02" db="EMBL/GenBank/DDBJ databases">
        <authorList>
            <person name="Dougan E. K."/>
            <person name="Rhodes N."/>
            <person name="Thang M."/>
            <person name="Chan C."/>
        </authorList>
    </citation>
    <scope>NUCLEOTIDE SEQUENCE</scope>
</reference>
<accession>A0A813GC97</accession>
<feature type="region of interest" description="Disordered" evidence="1">
    <location>
        <begin position="1068"/>
        <end position="1098"/>
    </location>
</feature>
<dbReference type="Gene3D" id="3.60.10.10">
    <property type="entry name" value="Endonuclease/exonuclease/phosphatase"/>
    <property type="match status" value="1"/>
</dbReference>
<proteinExistence type="predicted"/>
<dbReference type="AlphaFoldDB" id="A0A813GC97"/>
<name>A0A813GC97_POLGL</name>
<evidence type="ECO:0000256" key="1">
    <source>
        <dbReference type="SAM" id="MobiDB-lite"/>
    </source>
</evidence>
<dbReference type="EMBL" id="CAJNNV010028397">
    <property type="protein sequence ID" value="CAE8624448.1"/>
    <property type="molecule type" value="Genomic_DNA"/>
</dbReference>
<organism evidence="2 3">
    <name type="scientific">Polarella glacialis</name>
    <name type="common">Dinoflagellate</name>
    <dbReference type="NCBI Taxonomy" id="89957"/>
    <lineage>
        <taxon>Eukaryota</taxon>
        <taxon>Sar</taxon>
        <taxon>Alveolata</taxon>
        <taxon>Dinophyceae</taxon>
        <taxon>Suessiales</taxon>
        <taxon>Suessiaceae</taxon>
        <taxon>Polarella</taxon>
    </lineage>
</organism>
<evidence type="ECO:0008006" key="4">
    <source>
        <dbReference type="Google" id="ProtNLM"/>
    </source>
</evidence>
<dbReference type="OrthoDB" id="10691755at2759"/>
<evidence type="ECO:0000313" key="2">
    <source>
        <dbReference type="EMBL" id="CAE8624448.1"/>
    </source>
</evidence>
<dbReference type="Proteomes" id="UP000654075">
    <property type="component" value="Unassembled WGS sequence"/>
</dbReference>
<dbReference type="InterPro" id="IPR036691">
    <property type="entry name" value="Endo/exonu/phosph_ase_sf"/>
</dbReference>
<keyword evidence="3" id="KW-1185">Reference proteome</keyword>
<evidence type="ECO:0000313" key="3">
    <source>
        <dbReference type="Proteomes" id="UP000654075"/>
    </source>
</evidence>
<sequence length="1098" mass="122771">MPQRTLPVIMTDANARLGSQALYLPDGTPQIGAWGNFSENGAGRQMRSFLTTSGLSAINTVFSSSSGYTWFNTRGHAARIDYILSSTTAVQSTEEAYVDYQKGYLLQLPHSAFLADHCPVVWRFTHPCLQPGNFTSSPWTRNQVSAFCQNLDSAAEIIDTVDAWANSNEVQKASHAAVEEQKVDLLWELINEGVRASLANSRPASVVSTFPAESLEMSNLLVRRWELRAELAELVADGQVNSAAADSLKRRLRTLVKRLSQERTRSWQQRQHSLALTLAEASATGNWRQAWIAARQLSQASWGPRGRVYHHVSAEAPSAQEWGEALKRQGPDGGCSAEVIWESELEDIGEFFRLNQTALLAPNPRIKQLQNGLEKYTITEEQAADLGSQDLEHLTAALAKRNNGFAIPPWALPKDVWRLLLNGTWAPELPKLEGSTSLRRMMQQLLILIRRTGQVPLLWATSLGFPVPKHNLKTGTKAYRLLHLIDPVSKSWVSGIWRQKQFSLSSTAFGYVPHRTREEASIIARVLSYRLCQSKHSVVWLMFDVSNAFPSMSWSWLDRSPLVKFSESDRHFLSQRRRQANCVVWDGSQNVIVCRAGLGNRQGDSPAAQQFALAFDRLVQLWAKRTSAPDRNLLVARSTWTHDPVFLGSIVFADDVLRLVPVSDFSTAAATCSEMAASFRKYLRAAGMDMSLPKLQVLCCWAGKDACDNRQKQLTISTGDPSNPVSSKHTAKHLGFTLSDLAMQGDLGSKVEIASRIAAANKAWRTMWHLWTARDIDLKLKIHIYRAVVLSALLSGLHTLVISRNQLHYLEAWHSNKLRLFLQGEAAGWSNTEVRRACNCPAVCCLIRRARVKFWQGIVSEPSHHVALCAVISGKISSLCPQLSGKIPPEKANPWLKLVWQDLQIVASIDSNFEHELEEYGWKGLPNCHHFLTFQPSKLLNFDCHCTGVLHEHLSEVRCACGVLCRGNCGLAMHRFRKHGEQPVIFKWIVTNQCPRCLGSFSSRRNARLHLFRCFSSHCATRIPTRFSVRAPRYLNCPTCPDIRFSTLAMLQHHFQQHLQHLAETLHEAVDSDSTESSDTTTPSEGEGSGEESSSSGE</sequence>
<dbReference type="SUPFAM" id="SSF56219">
    <property type="entry name" value="DNase I-like"/>
    <property type="match status" value="1"/>
</dbReference>
<gene>
    <name evidence="2" type="ORF">PGLA1383_LOCUS41572</name>
</gene>